<dbReference type="Gene3D" id="1.20.1250.20">
    <property type="entry name" value="MFS general substrate transporter like domains"/>
    <property type="match status" value="1"/>
</dbReference>
<reference evidence="8" key="1">
    <citation type="submission" date="2025-08" db="UniProtKB">
        <authorList>
            <consortium name="RefSeq"/>
        </authorList>
    </citation>
    <scope>IDENTIFICATION</scope>
    <source>
        <tissue evidence="8">Whole larvae</tissue>
    </source>
</reference>
<evidence type="ECO:0000256" key="1">
    <source>
        <dbReference type="ARBA" id="ARBA00004141"/>
    </source>
</evidence>
<keyword evidence="4 5" id="KW-0472">Membrane</keyword>
<keyword evidence="7" id="KW-1185">Reference proteome</keyword>
<evidence type="ECO:0000313" key="7">
    <source>
        <dbReference type="Proteomes" id="UP001652740"/>
    </source>
</evidence>
<dbReference type="PANTHER" id="PTHR48021">
    <property type="match status" value="1"/>
</dbReference>
<feature type="transmembrane region" description="Helical" evidence="5">
    <location>
        <begin position="108"/>
        <end position="132"/>
    </location>
</feature>
<feature type="transmembrane region" description="Helical" evidence="5">
    <location>
        <begin position="86"/>
        <end position="102"/>
    </location>
</feature>
<protein>
    <submittedName>
        <fullName evidence="8">Facilitated trehalose transporter Tret1 isoform X1</fullName>
    </submittedName>
</protein>
<feature type="transmembrane region" description="Helical" evidence="5">
    <location>
        <begin position="400"/>
        <end position="417"/>
    </location>
</feature>
<dbReference type="SUPFAM" id="SSF103473">
    <property type="entry name" value="MFS general substrate transporter"/>
    <property type="match status" value="1"/>
</dbReference>
<evidence type="ECO:0000259" key="6">
    <source>
        <dbReference type="PROSITE" id="PS50850"/>
    </source>
</evidence>
<proteinExistence type="predicted"/>
<gene>
    <name evidence="8" type="primary">LOC113514643</name>
</gene>
<accession>A0ABM3MWV9</accession>
<dbReference type="PROSITE" id="PS51257">
    <property type="entry name" value="PROKAR_LIPOPROTEIN"/>
    <property type="match status" value="1"/>
</dbReference>
<evidence type="ECO:0000313" key="8">
    <source>
        <dbReference type="RefSeq" id="XP_052755831.1"/>
    </source>
</evidence>
<dbReference type="RefSeq" id="XP_052755831.1">
    <property type="nucleotide sequence ID" value="XM_052899871.1"/>
</dbReference>
<evidence type="ECO:0000256" key="2">
    <source>
        <dbReference type="ARBA" id="ARBA00022692"/>
    </source>
</evidence>
<feature type="transmembrane region" description="Helical" evidence="5">
    <location>
        <begin position="429"/>
        <end position="447"/>
    </location>
</feature>
<feature type="transmembrane region" description="Helical" evidence="5">
    <location>
        <begin position="264"/>
        <end position="282"/>
    </location>
</feature>
<feature type="transmembrane region" description="Helical" evidence="5">
    <location>
        <begin position="12"/>
        <end position="37"/>
    </location>
</feature>
<evidence type="ECO:0000256" key="5">
    <source>
        <dbReference type="SAM" id="Phobius"/>
    </source>
</evidence>
<dbReference type="PANTHER" id="PTHR48021:SF68">
    <property type="entry name" value="MAJOR FACILITATOR SUPERFAMILY (MFS) PROFILE DOMAIN-CONTAINING PROTEIN"/>
    <property type="match status" value="1"/>
</dbReference>
<dbReference type="InterPro" id="IPR036259">
    <property type="entry name" value="MFS_trans_sf"/>
</dbReference>
<dbReference type="Pfam" id="PF00083">
    <property type="entry name" value="Sugar_tr"/>
    <property type="match status" value="1"/>
</dbReference>
<dbReference type="PROSITE" id="PS50850">
    <property type="entry name" value="MFS"/>
    <property type="match status" value="1"/>
</dbReference>
<sequence>MRFINQKYQTLNFQIFVVTGVLSTIVSCGLGLGYLSIFLEQNGADNINSFRSNSKLLGYIETAGEIAFLPSIVIIPIVMQKKGRRLASIVTTIPLLISWLISFNAKNFISVLCVNILNNISLGGAVTISSIIISEFCDPKYRGIFLMLETGMISLGVLLSHIFGIFLHWTLVSSLGVITALISLITTYFWPESPYWLISQGHILKGTEVFQTLRGTAEESMEELEILLITQKRKLQLNALKPMKVINLREKVTNYLKSLLKADFLKPLSIMILLFSFIGFGGENIMSNYKLTDVFNLTNGKYIGTIILDVLTLVCSLTACVLIQIVKRKTLFLFTSSFSIIFLGFTSILLFLQSFEIFSKDYLWIVLSLVTGFVMFMSLGTTALPFSLLGEIFPMSYKGVGSSLTCAYLWAFGNTIIKSAPFVTNSIGVHGMMLLSILMMILILILINKIMPETNAKTLLEIQQLMKLTKDGDYEVTSLTHELEESENFDRLQLFIEV</sequence>
<evidence type="ECO:0000256" key="3">
    <source>
        <dbReference type="ARBA" id="ARBA00022989"/>
    </source>
</evidence>
<keyword evidence="3 5" id="KW-1133">Transmembrane helix</keyword>
<evidence type="ECO:0000256" key="4">
    <source>
        <dbReference type="ARBA" id="ARBA00023136"/>
    </source>
</evidence>
<organism evidence="7 8">
    <name type="scientific">Galleria mellonella</name>
    <name type="common">Greater wax moth</name>
    <dbReference type="NCBI Taxonomy" id="7137"/>
    <lineage>
        <taxon>Eukaryota</taxon>
        <taxon>Metazoa</taxon>
        <taxon>Ecdysozoa</taxon>
        <taxon>Arthropoda</taxon>
        <taxon>Hexapoda</taxon>
        <taxon>Insecta</taxon>
        <taxon>Pterygota</taxon>
        <taxon>Neoptera</taxon>
        <taxon>Endopterygota</taxon>
        <taxon>Lepidoptera</taxon>
        <taxon>Glossata</taxon>
        <taxon>Ditrysia</taxon>
        <taxon>Pyraloidea</taxon>
        <taxon>Pyralidae</taxon>
        <taxon>Galleriinae</taxon>
        <taxon>Galleria</taxon>
    </lineage>
</organism>
<dbReference type="InterPro" id="IPR050549">
    <property type="entry name" value="MFS_Trehalose_Transporter"/>
</dbReference>
<dbReference type="InterPro" id="IPR005828">
    <property type="entry name" value="MFS_sugar_transport-like"/>
</dbReference>
<feature type="transmembrane region" description="Helical" evidence="5">
    <location>
        <begin position="302"/>
        <end position="323"/>
    </location>
</feature>
<dbReference type="GeneID" id="113514643"/>
<feature type="transmembrane region" description="Helical" evidence="5">
    <location>
        <begin position="144"/>
        <end position="163"/>
    </location>
</feature>
<feature type="transmembrane region" description="Helical" evidence="5">
    <location>
        <begin position="57"/>
        <end position="79"/>
    </location>
</feature>
<feature type="transmembrane region" description="Helical" evidence="5">
    <location>
        <begin position="169"/>
        <end position="190"/>
    </location>
</feature>
<feature type="transmembrane region" description="Helical" evidence="5">
    <location>
        <begin position="364"/>
        <end position="388"/>
    </location>
</feature>
<comment type="subcellular location">
    <subcellularLocation>
        <location evidence="1">Membrane</location>
        <topology evidence="1">Multi-pass membrane protein</topology>
    </subcellularLocation>
</comment>
<keyword evidence="2 5" id="KW-0812">Transmembrane</keyword>
<dbReference type="Proteomes" id="UP001652740">
    <property type="component" value="Unplaced"/>
</dbReference>
<name>A0ABM3MWV9_GALME</name>
<feature type="transmembrane region" description="Helical" evidence="5">
    <location>
        <begin position="330"/>
        <end position="352"/>
    </location>
</feature>
<feature type="domain" description="Major facilitator superfamily (MFS) profile" evidence="6">
    <location>
        <begin position="13"/>
        <end position="455"/>
    </location>
</feature>
<dbReference type="InterPro" id="IPR020846">
    <property type="entry name" value="MFS_dom"/>
</dbReference>